<evidence type="ECO:0000313" key="4">
    <source>
        <dbReference type="Proteomes" id="UP000193642"/>
    </source>
</evidence>
<organism evidence="3 4">
    <name type="scientific">Rhizoclosmatium globosum</name>
    <dbReference type="NCBI Taxonomy" id="329046"/>
    <lineage>
        <taxon>Eukaryota</taxon>
        <taxon>Fungi</taxon>
        <taxon>Fungi incertae sedis</taxon>
        <taxon>Chytridiomycota</taxon>
        <taxon>Chytridiomycota incertae sedis</taxon>
        <taxon>Chytridiomycetes</taxon>
        <taxon>Chytridiales</taxon>
        <taxon>Chytriomycetaceae</taxon>
        <taxon>Rhizoclosmatium</taxon>
    </lineage>
</organism>
<dbReference type="EMBL" id="MCGO01000052">
    <property type="protein sequence ID" value="ORY37078.1"/>
    <property type="molecule type" value="Genomic_DNA"/>
</dbReference>
<feature type="region of interest" description="Disordered" evidence="2">
    <location>
        <begin position="193"/>
        <end position="265"/>
    </location>
</feature>
<dbReference type="AlphaFoldDB" id="A0A1Y2BQR2"/>
<feature type="compositionally biased region" description="Low complexity" evidence="2">
    <location>
        <begin position="132"/>
        <end position="142"/>
    </location>
</feature>
<dbReference type="Proteomes" id="UP000193642">
    <property type="component" value="Unassembled WGS sequence"/>
</dbReference>
<dbReference type="GO" id="GO:0000922">
    <property type="term" value="C:spindle pole"/>
    <property type="evidence" value="ECO:0007669"/>
    <property type="project" value="InterPro"/>
</dbReference>
<dbReference type="PANTHER" id="PTHR22545:SF0">
    <property type="entry name" value="CENTROSOMAL PROTEIN OF 95 KDA"/>
    <property type="match status" value="1"/>
</dbReference>
<dbReference type="InterPro" id="IPR026619">
    <property type="entry name" value="CEP95"/>
</dbReference>
<sequence>MGSEAVHVANELLGRIGVRVRVQNLGECVSSLFVALFEGLLRVRLDGIKRNAVERSDKVANVSVVLRAFEETVLGAFKQPPTHKLTSVYQKPTKGSPSLNHISPSKVVDGHESDIANLLLLFGDLDKALSSTSASRSASSAATGEKRQRAETPTSPKKRKPVVAFSPRKHVSLATTGTSMVLESQENVPLPATIYSGSLKPSTSNNKNDIPRSNQRAPVKDTASTSKASMTADKKPVQASKQPTASSSTTSSFALPSESRSGKNTSGVLEVVDDVERYLLTQARLKANKDLDSTVRTAKTRAETYAKQSQKAPKSTSAATTKNSTIRFNLQPSTATPAKPAPPVTLAPLQIQSSDTPHTRALKLRQQRLLQARNEALARTNNASQYVRESLDEVVKQEIAREKAGRKSPFGIGVSGQPRTKSVAKAKKPSSSTSDRRWWEGKGLFKFAGVNSGRTVYVDGATYDEKQSDEDNRDSESDYDEEVDAEYNISEVSPPSGIDAETDSLDENVRQVFSSHNNRVPSSSINKQTQDQETSFSGGSFHSADIDASDLPSEIEGNDLSFDFSRTGEIVVSEESGSDDDEWGYSGDGSTGQPPISIAEKNFLAFEKLVKDELCVDGVPKATLSKTWNGQIRDRRRALDSRLHQRKRNMHNEISTFSDIRPIQVLRKEVEREAKSKHVKREREAQRQAKISLAEQNRRVVRMEQRLANAEKEVEGILRKRKMREAELARTLYDTYLSSQRELIRETSRFDRDKRKAQEEADRVKREAKEAFARDQIRLLEEELKRAKWEEEVVSKAHAEELRKLVREQKAVARENIAKIKTKLTVDENDFELQKAAAVNVMKKLKFKVR</sequence>
<feature type="region of interest" description="Disordered" evidence="2">
    <location>
        <begin position="302"/>
        <end position="324"/>
    </location>
</feature>
<feature type="compositionally biased region" description="Basic and acidic residues" evidence="2">
    <location>
        <begin position="463"/>
        <end position="476"/>
    </location>
</feature>
<protein>
    <recommendedName>
        <fullName evidence="5">DUF5745 domain-containing protein</fullName>
    </recommendedName>
</protein>
<gene>
    <name evidence="3" type="ORF">BCR33DRAFT_769987</name>
</gene>
<feature type="coiled-coil region" evidence="1">
    <location>
        <begin position="693"/>
        <end position="790"/>
    </location>
</feature>
<feature type="compositionally biased region" description="Polar residues" evidence="2">
    <location>
        <begin position="515"/>
        <end position="540"/>
    </location>
</feature>
<feature type="region of interest" description="Disordered" evidence="2">
    <location>
        <begin position="406"/>
        <end position="436"/>
    </location>
</feature>
<evidence type="ECO:0000256" key="1">
    <source>
        <dbReference type="SAM" id="Coils"/>
    </source>
</evidence>
<evidence type="ECO:0008006" key="5">
    <source>
        <dbReference type="Google" id="ProtNLM"/>
    </source>
</evidence>
<feature type="region of interest" description="Disordered" evidence="2">
    <location>
        <begin position="572"/>
        <end position="594"/>
    </location>
</feature>
<evidence type="ECO:0000313" key="3">
    <source>
        <dbReference type="EMBL" id="ORY37078.1"/>
    </source>
</evidence>
<feature type="compositionally biased region" description="Polar residues" evidence="2">
    <location>
        <begin position="195"/>
        <end position="229"/>
    </location>
</feature>
<feature type="region of interest" description="Disordered" evidence="2">
    <location>
        <begin position="132"/>
        <end position="170"/>
    </location>
</feature>
<dbReference type="PANTHER" id="PTHR22545">
    <property type="entry name" value="CENTROSOMAL PROTEIN OF 95 KDA"/>
    <property type="match status" value="1"/>
</dbReference>
<feature type="region of interest" description="Disordered" evidence="2">
    <location>
        <begin position="461"/>
        <end position="502"/>
    </location>
</feature>
<dbReference type="OrthoDB" id="545730at2759"/>
<keyword evidence="4" id="KW-1185">Reference proteome</keyword>
<proteinExistence type="predicted"/>
<name>A0A1Y2BQR2_9FUNG</name>
<feature type="compositionally biased region" description="Low complexity" evidence="2">
    <location>
        <begin position="239"/>
        <end position="259"/>
    </location>
</feature>
<comment type="caution">
    <text evidence="3">The sequence shown here is derived from an EMBL/GenBank/DDBJ whole genome shotgun (WGS) entry which is preliminary data.</text>
</comment>
<evidence type="ECO:0000256" key="2">
    <source>
        <dbReference type="SAM" id="MobiDB-lite"/>
    </source>
</evidence>
<accession>A0A1Y2BQR2</accession>
<feature type="compositionally biased region" description="Basic residues" evidence="2">
    <location>
        <begin position="156"/>
        <end position="170"/>
    </location>
</feature>
<feature type="compositionally biased region" description="Low complexity" evidence="2">
    <location>
        <begin position="306"/>
        <end position="324"/>
    </location>
</feature>
<reference evidence="3 4" key="1">
    <citation type="submission" date="2016-07" db="EMBL/GenBank/DDBJ databases">
        <title>Pervasive Adenine N6-methylation of Active Genes in Fungi.</title>
        <authorList>
            <consortium name="DOE Joint Genome Institute"/>
            <person name="Mondo S.J."/>
            <person name="Dannebaum R.O."/>
            <person name="Kuo R.C."/>
            <person name="Labutti K."/>
            <person name="Haridas S."/>
            <person name="Kuo A."/>
            <person name="Salamov A."/>
            <person name="Ahrendt S.R."/>
            <person name="Lipzen A."/>
            <person name="Sullivan W."/>
            <person name="Andreopoulos W.B."/>
            <person name="Clum A."/>
            <person name="Lindquist E."/>
            <person name="Daum C."/>
            <person name="Ramamoorthy G.K."/>
            <person name="Gryganskyi A."/>
            <person name="Culley D."/>
            <person name="Magnuson J.K."/>
            <person name="James T.Y."/>
            <person name="O'Malley M.A."/>
            <person name="Stajich J.E."/>
            <person name="Spatafora J.W."/>
            <person name="Visel A."/>
            <person name="Grigoriev I.V."/>
        </authorList>
    </citation>
    <scope>NUCLEOTIDE SEQUENCE [LARGE SCALE GENOMIC DNA]</scope>
    <source>
        <strain evidence="3 4">JEL800</strain>
    </source>
</reference>
<keyword evidence="1" id="KW-0175">Coiled coil</keyword>
<feature type="region of interest" description="Disordered" evidence="2">
    <location>
        <begin position="515"/>
        <end position="545"/>
    </location>
</feature>